<sequence>MTNDSNIHNGMMTKVWGPPGWFFLHCITFGFPVDPTKFDEEKELPENTTRTAYYNFFMNVGDILPCKYCRESYKEFLKHENVGPPDVTNRDSLVEWFWKMHNRVNAKLGDKYEDADLDSIKEKYEEFRARCDKNKIEKGCSVPLNGKKLCSKVEIYPCTISSDSFEIEGFTQSGDGSDNFTGCKKRDLLILICGLIVLRILFGILSEIFFSR</sequence>
<dbReference type="InterPro" id="IPR039799">
    <property type="entry name" value="ALR/ERV"/>
</dbReference>
<keyword evidence="3" id="KW-0285">Flavoprotein</keyword>
<dbReference type="GO" id="GO:0016971">
    <property type="term" value="F:flavin-dependent sulfhydryl oxidase activity"/>
    <property type="evidence" value="ECO:0007669"/>
    <property type="project" value="InterPro"/>
</dbReference>
<dbReference type="EMBL" id="MN738829">
    <property type="protein sequence ID" value="QHT38278.1"/>
    <property type="molecule type" value="Genomic_DNA"/>
</dbReference>
<protein>
    <recommendedName>
        <fullName evidence="2">thiol oxidase</fullName>
        <ecNumber evidence="2">1.8.3.2</ecNumber>
    </recommendedName>
</protein>
<keyword evidence="6" id="KW-1015">Disulfide bond</keyword>
<dbReference type="SUPFAM" id="SSF69000">
    <property type="entry name" value="FAD-dependent thiol oxidase"/>
    <property type="match status" value="1"/>
</dbReference>
<evidence type="ECO:0000256" key="4">
    <source>
        <dbReference type="ARBA" id="ARBA00022827"/>
    </source>
</evidence>
<dbReference type="Pfam" id="PF04777">
    <property type="entry name" value="Evr1_Alr"/>
    <property type="match status" value="1"/>
</dbReference>
<evidence type="ECO:0000259" key="8">
    <source>
        <dbReference type="PROSITE" id="PS51324"/>
    </source>
</evidence>
<comment type="cofactor">
    <cofactor evidence="1">
        <name>FAD</name>
        <dbReference type="ChEBI" id="CHEBI:57692"/>
    </cofactor>
</comment>
<keyword evidence="7" id="KW-0812">Transmembrane</keyword>
<keyword evidence="7" id="KW-1133">Transmembrane helix</keyword>
<evidence type="ECO:0000256" key="3">
    <source>
        <dbReference type="ARBA" id="ARBA00022630"/>
    </source>
</evidence>
<dbReference type="GO" id="GO:0050660">
    <property type="term" value="F:flavin adenine dinucleotide binding"/>
    <property type="evidence" value="ECO:0007669"/>
    <property type="project" value="TreeGrafter"/>
</dbReference>
<feature type="domain" description="ERV/ALR sulfhydryl oxidase" evidence="8">
    <location>
        <begin position="9"/>
        <end position="124"/>
    </location>
</feature>
<evidence type="ECO:0000313" key="9">
    <source>
        <dbReference type="EMBL" id="QHT38278.1"/>
    </source>
</evidence>
<dbReference type="GO" id="GO:0005739">
    <property type="term" value="C:mitochondrion"/>
    <property type="evidence" value="ECO:0007669"/>
    <property type="project" value="TreeGrafter"/>
</dbReference>
<name>A0A6C0F9B8_9ZZZZ</name>
<accession>A0A6C0F9B8</accession>
<keyword evidence="4" id="KW-0274">FAD</keyword>
<dbReference type="InterPro" id="IPR017905">
    <property type="entry name" value="ERV/ALR_sulphydryl_oxidase"/>
</dbReference>
<dbReference type="PANTHER" id="PTHR12645:SF0">
    <property type="entry name" value="FAD-LINKED SULFHYDRYL OXIDASE ALR"/>
    <property type="match status" value="1"/>
</dbReference>
<dbReference type="EC" id="1.8.3.2" evidence="2"/>
<keyword evidence="7" id="KW-0472">Membrane</keyword>
<dbReference type="AlphaFoldDB" id="A0A6C0F9B8"/>
<proteinExistence type="predicted"/>
<dbReference type="PROSITE" id="PS51324">
    <property type="entry name" value="ERV_ALR"/>
    <property type="match status" value="1"/>
</dbReference>
<keyword evidence="5" id="KW-0560">Oxidoreductase</keyword>
<dbReference type="PANTHER" id="PTHR12645">
    <property type="entry name" value="ALR/ERV"/>
    <property type="match status" value="1"/>
</dbReference>
<evidence type="ECO:0000256" key="1">
    <source>
        <dbReference type="ARBA" id="ARBA00001974"/>
    </source>
</evidence>
<organism evidence="9">
    <name type="scientific">viral metagenome</name>
    <dbReference type="NCBI Taxonomy" id="1070528"/>
    <lineage>
        <taxon>unclassified sequences</taxon>
        <taxon>metagenomes</taxon>
        <taxon>organismal metagenomes</taxon>
    </lineage>
</organism>
<feature type="transmembrane region" description="Helical" evidence="7">
    <location>
        <begin position="188"/>
        <end position="210"/>
    </location>
</feature>
<evidence type="ECO:0000256" key="7">
    <source>
        <dbReference type="SAM" id="Phobius"/>
    </source>
</evidence>
<dbReference type="Gene3D" id="1.20.120.310">
    <property type="entry name" value="ERV/ALR sulfhydryl oxidase domain"/>
    <property type="match status" value="1"/>
</dbReference>
<evidence type="ECO:0000256" key="5">
    <source>
        <dbReference type="ARBA" id="ARBA00023002"/>
    </source>
</evidence>
<evidence type="ECO:0000256" key="6">
    <source>
        <dbReference type="ARBA" id="ARBA00023157"/>
    </source>
</evidence>
<reference evidence="9" key="1">
    <citation type="journal article" date="2020" name="Nature">
        <title>Giant virus diversity and host interactions through global metagenomics.</title>
        <authorList>
            <person name="Schulz F."/>
            <person name="Roux S."/>
            <person name="Paez-Espino D."/>
            <person name="Jungbluth S."/>
            <person name="Walsh D.A."/>
            <person name="Denef V.J."/>
            <person name="McMahon K.D."/>
            <person name="Konstantinidis K.T."/>
            <person name="Eloe-Fadrosh E.A."/>
            <person name="Kyrpides N.C."/>
            <person name="Woyke T."/>
        </authorList>
    </citation>
    <scope>NUCLEOTIDE SEQUENCE</scope>
    <source>
        <strain evidence="9">GVMAG-S-ERX556101-89</strain>
    </source>
</reference>
<evidence type="ECO:0000256" key="2">
    <source>
        <dbReference type="ARBA" id="ARBA00012512"/>
    </source>
</evidence>
<dbReference type="InterPro" id="IPR036774">
    <property type="entry name" value="ERV/ALR_sulphydryl_oxid_sf"/>
</dbReference>